<dbReference type="AlphaFoldDB" id="A0A7W8VD17"/>
<dbReference type="Gene3D" id="3.30.420.40">
    <property type="match status" value="1"/>
</dbReference>
<proteinExistence type="predicted"/>
<gene>
    <name evidence="2" type="ORF">HDA36_001871</name>
</gene>
<evidence type="ECO:0000259" key="1">
    <source>
        <dbReference type="Pfam" id="PF05378"/>
    </source>
</evidence>
<dbReference type="GO" id="GO:0016301">
    <property type="term" value="F:kinase activity"/>
    <property type="evidence" value="ECO:0007669"/>
    <property type="project" value="UniProtKB-KW"/>
</dbReference>
<keyword evidence="2" id="KW-0808">Transferase</keyword>
<dbReference type="Proteomes" id="UP000572635">
    <property type="component" value="Unassembled WGS sequence"/>
</dbReference>
<dbReference type="RefSeq" id="WP_184391447.1">
    <property type="nucleotide sequence ID" value="NZ_BAAAJD010000013.1"/>
</dbReference>
<dbReference type="InterPro" id="IPR008040">
    <property type="entry name" value="Hydant_A_N"/>
</dbReference>
<keyword evidence="3" id="KW-1185">Reference proteome</keyword>
<feature type="domain" description="Hydantoinase/oxoprolinase N-terminal" evidence="1">
    <location>
        <begin position="16"/>
        <end position="59"/>
    </location>
</feature>
<protein>
    <submittedName>
        <fullName evidence="2">Putative NBD/HSP70 family sugar kinase</fullName>
    </submittedName>
</protein>
<sequence length="85" mass="8735">MGGAAGAGGTGAGRALGIDVGGTFTDVAVVRGDGRTAVAKVLSTHRDPVEAAVRVTRRGAERDYGVRFTAEGRLYREKGKTESTL</sequence>
<accession>A0A7W8VD17</accession>
<reference evidence="2 3" key="1">
    <citation type="submission" date="2020-08" db="EMBL/GenBank/DDBJ databases">
        <title>Sequencing the genomes of 1000 actinobacteria strains.</title>
        <authorList>
            <person name="Klenk H.-P."/>
        </authorList>
    </citation>
    <scope>NUCLEOTIDE SEQUENCE [LARGE SCALE GENOMIC DNA]</scope>
    <source>
        <strain evidence="2 3">DSM 44551</strain>
    </source>
</reference>
<keyword evidence="2" id="KW-0418">Kinase</keyword>
<dbReference type="Pfam" id="PF05378">
    <property type="entry name" value="Hydant_A_N"/>
    <property type="match status" value="1"/>
</dbReference>
<dbReference type="EMBL" id="JACHDB010000001">
    <property type="protein sequence ID" value="MBB5431787.1"/>
    <property type="molecule type" value="Genomic_DNA"/>
</dbReference>
<organism evidence="2 3">
    <name type="scientific">Nocardiopsis composta</name>
    <dbReference type="NCBI Taxonomy" id="157465"/>
    <lineage>
        <taxon>Bacteria</taxon>
        <taxon>Bacillati</taxon>
        <taxon>Actinomycetota</taxon>
        <taxon>Actinomycetes</taxon>
        <taxon>Streptosporangiales</taxon>
        <taxon>Nocardiopsidaceae</taxon>
        <taxon>Nocardiopsis</taxon>
    </lineage>
</organism>
<evidence type="ECO:0000313" key="2">
    <source>
        <dbReference type="EMBL" id="MBB5431787.1"/>
    </source>
</evidence>
<comment type="caution">
    <text evidence="2">The sequence shown here is derived from an EMBL/GenBank/DDBJ whole genome shotgun (WGS) entry which is preliminary data.</text>
</comment>
<evidence type="ECO:0000313" key="3">
    <source>
        <dbReference type="Proteomes" id="UP000572635"/>
    </source>
</evidence>
<name>A0A7W8VD17_9ACTN</name>